<keyword evidence="3" id="KW-1185">Reference proteome</keyword>
<organism evidence="2 3">
    <name type="scientific">Actibacterium lipolyticum</name>
    <dbReference type="NCBI Taxonomy" id="1524263"/>
    <lineage>
        <taxon>Bacteria</taxon>
        <taxon>Pseudomonadati</taxon>
        <taxon>Pseudomonadota</taxon>
        <taxon>Alphaproteobacteria</taxon>
        <taxon>Rhodobacterales</taxon>
        <taxon>Roseobacteraceae</taxon>
        <taxon>Actibacterium</taxon>
    </lineage>
</organism>
<dbReference type="RefSeq" id="WP_093965094.1">
    <property type="nucleotide sequence ID" value="NZ_FXYE01000001.1"/>
</dbReference>
<dbReference type="AlphaFoldDB" id="A0A238JJU9"/>
<dbReference type="Proteomes" id="UP000202922">
    <property type="component" value="Unassembled WGS sequence"/>
</dbReference>
<gene>
    <name evidence="2" type="ORF">COL8621_00044</name>
</gene>
<keyword evidence="1" id="KW-0812">Transmembrane</keyword>
<evidence type="ECO:0000313" key="3">
    <source>
        <dbReference type="Proteomes" id="UP000202922"/>
    </source>
</evidence>
<accession>A0A238JJU9</accession>
<feature type="transmembrane region" description="Helical" evidence="1">
    <location>
        <begin position="33"/>
        <end position="54"/>
    </location>
</feature>
<name>A0A238JJU9_9RHOB</name>
<reference evidence="3" key="1">
    <citation type="submission" date="2017-05" db="EMBL/GenBank/DDBJ databases">
        <authorList>
            <person name="Rodrigo-Torres L."/>
            <person name="Arahal R. D."/>
            <person name="Lucena T."/>
        </authorList>
    </citation>
    <scope>NUCLEOTIDE SEQUENCE [LARGE SCALE GENOMIC DNA]</scope>
    <source>
        <strain evidence="3">CECT 8621</strain>
    </source>
</reference>
<proteinExistence type="predicted"/>
<evidence type="ECO:0000313" key="2">
    <source>
        <dbReference type="EMBL" id="SMX30683.1"/>
    </source>
</evidence>
<sequence>MKKTLIVYAMTAGAAVAHPGHDAAALQGQAHWLGQADHIAVVALVAALGAVIVYRRPRAMLRRILRLE</sequence>
<keyword evidence="1" id="KW-1133">Transmembrane helix</keyword>
<evidence type="ECO:0000256" key="1">
    <source>
        <dbReference type="SAM" id="Phobius"/>
    </source>
</evidence>
<dbReference type="EMBL" id="FXYE01000001">
    <property type="protein sequence ID" value="SMX30683.1"/>
    <property type="molecule type" value="Genomic_DNA"/>
</dbReference>
<protein>
    <submittedName>
        <fullName evidence="2">Uncharacterized protein</fullName>
    </submittedName>
</protein>
<keyword evidence="1" id="KW-0472">Membrane</keyword>